<proteinExistence type="predicted"/>
<dbReference type="AlphaFoldDB" id="A0A1F7YXD8"/>
<accession>A0A1F7YXD8</accession>
<protein>
    <submittedName>
        <fullName evidence="2">Uncharacterized protein</fullName>
    </submittedName>
</protein>
<dbReference type="EMBL" id="MGGP01000023">
    <property type="protein sequence ID" value="OGM31589.1"/>
    <property type="molecule type" value="Genomic_DNA"/>
</dbReference>
<sequence length="69" mass="8024">MERLKNRLVKTKLFKLAVDMGLDKLPELLPHEQPFEPPVDPEDTRPYSPEQIADMELTTQEGNWHKPGK</sequence>
<dbReference type="Proteomes" id="UP000178870">
    <property type="component" value="Unassembled WGS sequence"/>
</dbReference>
<evidence type="ECO:0000256" key="1">
    <source>
        <dbReference type="SAM" id="MobiDB-lite"/>
    </source>
</evidence>
<gene>
    <name evidence="2" type="ORF">A2803_00300</name>
</gene>
<reference evidence="2 3" key="1">
    <citation type="journal article" date="2016" name="Nat. Commun.">
        <title>Thousands of microbial genomes shed light on interconnected biogeochemical processes in an aquifer system.</title>
        <authorList>
            <person name="Anantharaman K."/>
            <person name="Brown C.T."/>
            <person name="Hug L.A."/>
            <person name="Sharon I."/>
            <person name="Castelle C.J."/>
            <person name="Probst A.J."/>
            <person name="Thomas B.C."/>
            <person name="Singh A."/>
            <person name="Wilkins M.J."/>
            <person name="Karaoz U."/>
            <person name="Brodie E.L."/>
            <person name="Williams K.H."/>
            <person name="Hubbard S.S."/>
            <person name="Banfield J.F."/>
        </authorList>
    </citation>
    <scope>NUCLEOTIDE SEQUENCE [LARGE SCALE GENOMIC DNA]</scope>
</reference>
<comment type="caution">
    <text evidence="2">The sequence shown here is derived from an EMBL/GenBank/DDBJ whole genome shotgun (WGS) entry which is preliminary data.</text>
</comment>
<name>A0A1F7YXD8_9BACT</name>
<feature type="region of interest" description="Disordered" evidence="1">
    <location>
        <begin position="28"/>
        <end position="48"/>
    </location>
</feature>
<organism evidence="2 3">
    <name type="scientific">Candidatus Woesebacteria bacterium RIFCSPHIGHO2_01_FULL_44_21</name>
    <dbReference type="NCBI Taxonomy" id="1802503"/>
    <lineage>
        <taxon>Bacteria</taxon>
        <taxon>Candidatus Woeseibacteriota</taxon>
    </lineage>
</organism>
<evidence type="ECO:0000313" key="2">
    <source>
        <dbReference type="EMBL" id="OGM31589.1"/>
    </source>
</evidence>
<evidence type="ECO:0000313" key="3">
    <source>
        <dbReference type="Proteomes" id="UP000178870"/>
    </source>
</evidence>